<evidence type="ECO:0000256" key="5">
    <source>
        <dbReference type="ARBA" id="ARBA00023015"/>
    </source>
</evidence>
<evidence type="ECO:0000256" key="4">
    <source>
        <dbReference type="ARBA" id="ARBA00022833"/>
    </source>
</evidence>
<dbReference type="GO" id="GO:0006357">
    <property type="term" value="P:regulation of transcription by RNA polymerase II"/>
    <property type="evidence" value="ECO:0007669"/>
    <property type="project" value="TreeGrafter"/>
</dbReference>
<evidence type="ECO:0000313" key="9">
    <source>
        <dbReference type="EMBL" id="KAJ6443259.1"/>
    </source>
</evidence>
<name>A0AB34FV69_9HYPO</name>
<feature type="compositionally biased region" description="Basic and acidic residues" evidence="8">
    <location>
        <begin position="1"/>
        <end position="10"/>
    </location>
</feature>
<dbReference type="GO" id="GO:0005634">
    <property type="term" value="C:nucleus"/>
    <property type="evidence" value="ECO:0007669"/>
    <property type="project" value="UniProtKB-SubCell"/>
</dbReference>
<keyword evidence="5" id="KW-0805">Transcription regulation</keyword>
<feature type="region of interest" description="Disordered" evidence="8">
    <location>
        <begin position="1"/>
        <end position="40"/>
    </location>
</feature>
<evidence type="ECO:0008006" key="11">
    <source>
        <dbReference type="Google" id="ProtNLM"/>
    </source>
</evidence>
<keyword evidence="2" id="KW-0479">Metal-binding</keyword>
<dbReference type="Proteomes" id="UP001163105">
    <property type="component" value="Unassembled WGS sequence"/>
</dbReference>
<feature type="compositionally biased region" description="Low complexity" evidence="8">
    <location>
        <begin position="13"/>
        <end position="32"/>
    </location>
</feature>
<feature type="compositionally biased region" description="Basic residues" evidence="8">
    <location>
        <begin position="339"/>
        <end position="351"/>
    </location>
</feature>
<dbReference type="PANTHER" id="PTHR46179">
    <property type="entry name" value="ZINC FINGER PROTEIN"/>
    <property type="match status" value="1"/>
</dbReference>
<feature type="region of interest" description="Disordered" evidence="8">
    <location>
        <begin position="245"/>
        <end position="275"/>
    </location>
</feature>
<keyword evidence="10" id="KW-1185">Reference proteome</keyword>
<reference evidence="9" key="1">
    <citation type="submission" date="2023-01" db="EMBL/GenBank/DDBJ databases">
        <title>The growth and conidiation of Purpureocillium lavendulum are regulated by nitrogen source and histone H3K14 acetylation.</title>
        <authorList>
            <person name="Tang P."/>
            <person name="Han J."/>
            <person name="Zhang C."/>
            <person name="Tang P."/>
            <person name="Qi F."/>
            <person name="Zhang K."/>
            <person name="Liang L."/>
        </authorList>
    </citation>
    <scope>NUCLEOTIDE SEQUENCE</scope>
    <source>
        <strain evidence="9">YMF1.00683</strain>
    </source>
</reference>
<organism evidence="9 10">
    <name type="scientific">Purpureocillium lavendulum</name>
    <dbReference type="NCBI Taxonomy" id="1247861"/>
    <lineage>
        <taxon>Eukaryota</taxon>
        <taxon>Fungi</taxon>
        <taxon>Dikarya</taxon>
        <taxon>Ascomycota</taxon>
        <taxon>Pezizomycotina</taxon>
        <taxon>Sordariomycetes</taxon>
        <taxon>Hypocreomycetidae</taxon>
        <taxon>Hypocreales</taxon>
        <taxon>Ophiocordycipitaceae</taxon>
        <taxon>Purpureocillium</taxon>
    </lineage>
</organism>
<protein>
    <recommendedName>
        <fullName evidence="11">C2H2-type domain-containing protein</fullName>
    </recommendedName>
</protein>
<accession>A0AB34FV69</accession>
<gene>
    <name evidence="9" type="ORF">O9K51_04438</name>
</gene>
<dbReference type="InterPro" id="IPR051061">
    <property type="entry name" value="Zinc_finger_trans_reg"/>
</dbReference>
<evidence type="ECO:0000256" key="6">
    <source>
        <dbReference type="ARBA" id="ARBA00023163"/>
    </source>
</evidence>
<evidence type="ECO:0000256" key="2">
    <source>
        <dbReference type="ARBA" id="ARBA00022723"/>
    </source>
</evidence>
<sequence>MPADTLETHDFVPATYPPDDTQPTTTAATPAPSRQSSNERFDERFVFQQAYYQGSEEPSTDAASSTWRDDRVAGFLPIQPVSHSCPNCPNSFNSTAELKQHKKHCEANIACLLQFAGCEDRFAAANEWKRHMKAQHFVTESYLCTLGDCARDTSRPLLPSPLPWRHVREQIPQYGCRFARKDSHKDHIRNSHWNLLPEVRQKPRKLTAAQEKYLLSLERTPNPVESPIPAVMHCYAPGCNESFQAPGRDKAHGDESSAAPEQVENQSSGSAAAPNRSRAYCDEFLNHMGATHLHGNAPVPDRDADGRGVWLFDYGFANGFLEARTGGKVVTREPLGKSNNKRRAGRRHHRAALSTVAP</sequence>
<evidence type="ECO:0000256" key="7">
    <source>
        <dbReference type="ARBA" id="ARBA00023242"/>
    </source>
</evidence>
<evidence type="ECO:0000313" key="10">
    <source>
        <dbReference type="Proteomes" id="UP001163105"/>
    </source>
</evidence>
<dbReference type="PANTHER" id="PTHR46179:SF13">
    <property type="entry name" value="C2H2-TYPE DOMAIN-CONTAINING PROTEIN"/>
    <property type="match status" value="1"/>
</dbReference>
<evidence type="ECO:0000256" key="3">
    <source>
        <dbReference type="ARBA" id="ARBA00022771"/>
    </source>
</evidence>
<keyword evidence="6" id="KW-0804">Transcription</keyword>
<dbReference type="GO" id="GO:0008270">
    <property type="term" value="F:zinc ion binding"/>
    <property type="evidence" value="ECO:0007669"/>
    <property type="project" value="UniProtKB-KW"/>
</dbReference>
<proteinExistence type="predicted"/>
<evidence type="ECO:0000256" key="1">
    <source>
        <dbReference type="ARBA" id="ARBA00004123"/>
    </source>
</evidence>
<dbReference type="AlphaFoldDB" id="A0AB34FV69"/>
<keyword evidence="7" id="KW-0539">Nucleus</keyword>
<evidence type="ECO:0000256" key="8">
    <source>
        <dbReference type="SAM" id="MobiDB-lite"/>
    </source>
</evidence>
<keyword evidence="3" id="KW-0863">Zinc-finger</keyword>
<keyword evidence="4" id="KW-0862">Zinc</keyword>
<feature type="region of interest" description="Disordered" evidence="8">
    <location>
        <begin position="331"/>
        <end position="358"/>
    </location>
</feature>
<dbReference type="Gene3D" id="3.30.160.60">
    <property type="entry name" value="Classic Zinc Finger"/>
    <property type="match status" value="1"/>
</dbReference>
<comment type="subcellular location">
    <subcellularLocation>
        <location evidence="1">Nucleus</location>
    </subcellularLocation>
</comment>
<comment type="caution">
    <text evidence="9">The sequence shown here is derived from an EMBL/GenBank/DDBJ whole genome shotgun (WGS) entry which is preliminary data.</text>
</comment>
<dbReference type="EMBL" id="JAQHRD010000003">
    <property type="protein sequence ID" value="KAJ6443259.1"/>
    <property type="molecule type" value="Genomic_DNA"/>
</dbReference>